<feature type="domain" description="Endo-alpha-N-acetylgalactosaminidase" evidence="1">
    <location>
        <begin position="1"/>
        <end position="190"/>
    </location>
</feature>
<dbReference type="Pfam" id="PF17974">
    <property type="entry name" value="GalBD_like"/>
    <property type="match status" value="1"/>
</dbReference>
<evidence type="ECO:0000313" key="2">
    <source>
        <dbReference type="EMBL" id="QQN56487.1"/>
    </source>
</evidence>
<evidence type="ECO:0000259" key="1">
    <source>
        <dbReference type="Pfam" id="PF17974"/>
    </source>
</evidence>
<keyword evidence="3" id="KW-1185">Reference proteome</keyword>
<dbReference type="KEGG" id="aob:I6H46_02430"/>
<evidence type="ECO:0000313" key="3">
    <source>
        <dbReference type="Proteomes" id="UP000595871"/>
    </source>
</evidence>
<accession>A0A7T7ZVV5</accession>
<organism evidence="2 3">
    <name type="scientific">Anaerococcus obesiensis</name>
    <dbReference type="NCBI Taxonomy" id="1287640"/>
    <lineage>
        <taxon>Bacteria</taxon>
        <taxon>Bacillati</taxon>
        <taxon>Bacillota</taxon>
        <taxon>Tissierellia</taxon>
        <taxon>Tissierellales</taxon>
        <taxon>Peptoniphilaceae</taxon>
        <taxon>Anaerococcus</taxon>
    </lineage>
</organism>
<proteinExistence type="predicted"/>
<dbReference type="InterPro" id="IPR040502">
    <property type="entry name" value="GH101_dom-6"/>
</dbReference>
<sequence length="242" mass="27790">MRVFENKSQMYENSHDIGDGEFFQNFEQVGQGIFPFVIGNVEGVEDNRTHLSEKHDPYTQKGWNGKVINDVIEGNWSLKTNGLTGRNALVYQTIPQNYRFEEGKTYQVVFDYEAGSDGTYAFVIGEGEYTNPSNLKVYHLPKTWEDGNDKSTKRVKFLVEGAKGRWIGILSTTKAADLQKTSGSVSDFRSYKDFVLDNLLIKQVEVTSKILKENFLESFTPQKIYQNIRKNQLKITKMLLQR</sequence>
<dbReference type="RefSeq" id="WP_200226095.1">
    <property type="nucleotide sequence ID" value="NZ_CP067016.1"/>
</dbReference>
<dbReference type="EMBL" id="CP067016">
    <property type="protein sequence ID" value="QQN56487.1"/>
    <property type="molecule type" value="Genomic_DNA"/>
</dbReference>
<dbReference type="Gene3D" id="2.60.120.260">
    <property type="entry name" value="Galactose-binding domain-like"/>
    <property type="match status" value="1"/>
</dbReference>
<dbReference type="Proteomes" id="UP000595871">
    <property type="component" value="Chromosome"/>
</dbReference>
<reference evidence="2 3" key="1">
    <citation type="submission" date="2020-12" db="EMBL/GenBank/DDBJ databases">
        <title>FDA dAtabase for Regulatory Grade micrObial Sequences (FDA-ARGOS): Supporting development and validation of Infectious Disease Dx tests.</title>
        <authorList>
            <person name="Sproer C."/>
            <person name="Gronow S."/>
            <person name="Severitt S."/>
            <person name="Schroder I."/>
            <person name="Tallon L."/>
            <person name="Sadzewicz L."/>
            <person name="Zhao X."/>
            <person name="Boylan J."/>
            <person name="Ott S."/>
            <person name="Bowen H."/>
            <person name="Vavikolanu K."/>
            <person name="Mehta A."/>
            <person name="Aluvathingal J."/>
            <person name="Nadendla S."/>
            <person name="Lowell S."/>
            <person name="Myers T."/>
            <person name="Yan Y."/>
            <person name="Sichtig H."/>
        </authorList>
    </citation>
    <scope>NUCLEOTIDE SEQUENCE [LARGE SCALE GENOMIC DNA]</scope>
    <source>
        <strain evidence="2 3">FDAARGOS_989</strain>
    </source>
</reference>
<name>A0A7T7ZVV5_9FIRM</name>
<protein>
    <recommendedName>
        <fullName evidence="1">Endo-alpha-N-acetylgalactosaminidase domain-containing protein</fullName>
    </recommendedName>
</protein>
<dbReference type="AlphaFoldDB" id="A0A7T7ZVV5"/>
<gene>
    <name evidence="2" type="ORF">I6H46_02430</name>
</gene>